<sequence length="50" mass="5555">LLEVRMQCELNEVDRHRPFPPQEPHPALRAACLSPTPPPAATTHLTACEI</sequence>
<gene>
    <name evidence="1" type="ORF">M9458_034219</name>
</gene>
<evidence type="ECO:0000313" key="1">
    <source>
        <dbReference type="EMBL" id="KAL0169623.1"/>
    </source>
</evidence>
<dbReference type="AlphaFoldDB" id="A0ABD0P993"/>
<protein>
    <submittedName>
        <fullName evidence="1">Uncharacterized protein</fullName>
    </submittedName>
</protein>
<dbReference type="Proteomes" id="UP001529510">
    <property type="component" value="Unassembled WGS sequence"/>
</dbReference>
<keyword evidence="2" id="KW-1185">Reference proteome</keyword>
<accession>A0ABD0P993</accession>
<reference evidence="1 2" key="1">
    <citation type="submission" date="2024-05" db="EMBL/GenBank/DDBJ databases">
        <title>Genome sequencing and assembly of Indian major carp, Cirrhinus mrigala (Hamilton, 1822).</title>
        <authorList>
            <person name="Mohindra V."/>
            <person name="Chowdhury L.M."/>
            <person name="Lal K."/>
            <person name="Jena J.K."/>
        </authorList>
    </citation>
    <scope>NUCLEOTIDE SEQUENCE [LARGE SCALE GENOMIC DNA]</scope>
    <source>
        <strain evidence="1">CM1030</strain>
        <tissue evidence="1">Blood</tissue>
    </source>
</reference>
<dbReference type="EMBL" id="JAMKFB020000017">
    <property type="protein sequence ID" value="KAL0169623.1"/>
    <property type="molecule type" value="Genomic_DNA"/>
</dbReference>
<organism evidence="1 2">
    <name type="scientific">Cirrhinus mrigala</name>
    <name type="common">Mrigala</name>
    <dbReference type="NCBI Taxonomy" id="683832"/>
    <lineage>
        <taxon>Eukaryota</taxon>
        <taxon>Metazoa</taxon>
        <taxon>Chordata</taxon>
        <taxon>Craniata</taxon>
        <taxon>Vertebrata</taxon>
        <taxon>Euteleostomi</taxon>
        <taxon>Actinopterygii</taxon>
        <taxon>Neopterygii</taxon>
        <taxon>Teleostei</taxon>
        <taxon>Ostariophysi</taxon>
        <taxon>Cypriniformes</taxon>
        <taxon>Cyprinidae</taxon>
        <taxon>Labeoninae</taxon>
        <taxon>Labeonini</taxon>
        <taxon>Cirrhinus</taxon>
    </lineage>
</organism>
<evidence type="ECO:0000313" key="2">
    <source>
        <dbReference type="Proteomes" id="UP001529510"/>
    </source>
</evidence>
<feature type="non-terminal residue" evidence="1">
    <location>
        <position position="1"/>
    </location>
</feature>
<comment type="caution">
    <text evidence="1">The sequence shown here is derived from an EMBL/GenBank/DDBJ whole genome shotgun (WGS) entry which is preliminary data.</text>
</comment>
<proteinExistence type="predicted"/>
<name>A0ABD0P993_CIRMR</name>
<feature type="non-terminal residue" evidence="1">
    <location>
        <position position="50"/>
    </location>
</feature>